<gene>
    <name evidence="1" type="ORF">EVAR_68840_1</name>
</gene>
<keyword evidence="2" id="KW-1185">Reference proteome</keyword>
<evidence type="ECO:0000313" key="1">
    <source>
        <dbReference type="EMBL" id="GBP96568.1"/>
    </source>
</evidence>
<evidence type="ECO:0000313" key="2">
    <source>
        <dbReference type="Proteomes" id="UP000299102"/>
    </source>
</evidence>
<comment type="caution">
    <text evidence="1">The sequence shown here is derived from an EMBL/GenBank/DDBJ whole genome shotgun (WGS) entry which is preliminary data.</text>
</comment>
<name>A0A4C2A8Z1_EUMVA</name>
<accession>A0A4C2A8Z1</accession>
<dbReference type="Proteomes" id="UP000299102">
    <property type="component" value="Unassembled WGS sequence"/>
</dbReference>
<sequence length="100" mass="11404">MKFLEGAPPINEICYKSFIRWSRRDIKFVPSTGIQTLSSIRADFHCLARRRADGGRARALVVDVPVSRRVLGWRSSRFEYDRGCRVSIVVFGENDDASLV</sequence>
<dbReference type="AlphaFoldDB" id="A0A4C2A8Z1"/>
<protein>
    <submittedName>
        <fullName evidence="1">Uncharacterized protein</fullName>
    </submittedName>
</protein>
<organism evidence="1 2">
    <name type="scientific">Eumeta variegata</name>
    <name type="common">Bagworm moth</name>
    <name type="synonym">Eumeta japonica</name>
    <dbReference type="NCBI Taxonomy" id="151549"/>
    <lineage>
        <taxon>Eukaryota</taxon>
        <taxon>Metazoa</taxon>
        <taxon>Ecdysozoa</taxon>
        <taxon>Arthropoda</taxon>
        <taxon>Hexapoda</taxon>
        <taxon>Insecta</taxon>
        <taxon>Pterygota</taxon>
        <taxon>Neoptera</taxon>
        <taxon>Endopterygota</taxon>
        <taxon>Lepidoptera</taxon>
        <taxon>Glossata</taxon>
        <taxon>Ditrysia</taxon>
        <taxon>Tineoidea</taxon>
        <taxon>Psychidae</taxon>
        <taxon>Oiketicinae</taxon>
        <taxon>Eumeta</taxon>
    </lineage>
</organism>
<reference evidence="1 2" key="1">
    <citation type="journal article" date="2019" name="Commun. Biol.">
        <title>The bagworm genome reveals a unique fibroin gene that provides high tensile strength.</title>
        <authorList>
            <person name="Kono N."/>
            <person name="Nakamura H."/>
            <person name="Ohtoshi R."/>
            <person name="Tomita M."/>
            <person name="Numata K."/>
            <person name="Arakawa K."/>
        </authorList>
    </citation>
    <scope>NUCLEOTIDE SEQUENCE [LARGE SCALE GENOMIC DNA]</scope>
</reference>
<proteinExistence type="predicted"/>
<dbReference type="EMBL" id="BGZK01002803">
    <property type="protein sequence ID" value="GBP96568.1"/>
    <property type="molecule type" value="Genomic_DNA"/>
</dbReference>